<feature type="domain" description="Bacterial sugar transferase" evidence="8">
    <location>
        <begin position="294"/>
        <end position="481"/>
    </location>
</feature>
<dbReference type="GO" id="GO:0016780">
    <property type="term" value="F:phosphotransferase activity, for other substituted phosphate groups"/>
    <property type="evidence" value="ECO:0007669"/>
    <property type="project" value="TreeGrafter"/>
</dbReference>
<keyword evidence="3 9" id="KW-0808">Transferase</keyword>
<evidence type="ECO:0000256" key="1">
    <source>
        <dbReference type="ARBA" id="ARBA00004141"/>
    </source>
</evidence>
<dbReference type="Gene3D" id="3.40.50.720">
    <property type="entry name" value="NAD(P)-binding Rossmann-like Domain"/>
    <property type="match status" value="1"/>
</dbReference>
<name>A0A3N2CZA5_9ACTN</name>
<feature type="transmembrane region" description="Helical" evidence="7">
    <location>
        <begin position="124"/>
        <end position="144"/>
    </location>
</feature>
<evidence type="ECO:0000256" key="6">
    <source>
        <dbReference type="ARBA" id="ARBA00023136"/>
    </source>
</evidence>
<protein>
    <submittedName>
        <fullName evidence="9">Undecaprenyl-phosphate galactose phosphotransferase WbaP/exopolysaccharide biosynthesis polyprenyl glycosylphosphotransferase</fullName>
    </submittedName>
</protein>
<evidence type="ECO:0000313" key="10">
    <source>
        <dbReference type="Proteomes" id="UP000281738"/>
    </source>
</evidence>
<feature type="transmembrane region" description="Helical" evidence="7">
    <location>
        <begin position="21"/>
        <end position="45"/>
    </location>
</feature>
<evidence type="ECO:0000259" key="8">
    <source>
        <dbReference type="Pfam" id="PF02397"/>
    </source>
</evidence>
<evidence type="ECO:0000256" key="5">
    <source>
        <dbReference type="ARBA" id="ARBA00022989"/>
    </source>
</evidence>
<keyword evidence="4 7" id="KW-0812">Transmembrane</keyword>
<sequence>MTVQLVHSSTRVARDSHGLKYVPVVAFGLDLVLVTFSVFVAVLGRESIALPGPSASNDVTSTLEVAGPLMMFGWVAVLFLMGAYRLQVFGAGLDEYKRVISGSLVTAAAVTSVCYLASFPLSRVFFLLCFLVGVPVLVTGRLLLRRSLQRARTRGALQHRVLIAGTEGHVDEIASVLARESWLGYRVIGALTPNATAERDATASGVPLVGHSRSLAEVAIEADVDVVFLAGGAFDTSADMRRLAWDLEHEDIEVVIAPSVTDVAAERVSIRPVGGMPLVHLEKPRSREAVRRMKRTFDIVGSLVLLAAFSPVFAFAALKVKLHDGGPVFFRQARAGRDNIMFECLKFRTMVMDAEARLADLHAAAGYEGGLFKLEDDPRITKPGQWLRRFSVDELPQLVNVLKGDMSLVGPRPPLEHEVAQYDDDVARRLRVRPGMTGLWQVSGRSDLSWSEAIRLDLYYVDNWSMVQDLTILFRTFSAVFASRGAY</sequence>
<feature type="transmembrane region" description="Helical" evidence="7">
    <location>
        <begin position="297"/>
        <end position="318"/>
    </location>
</feature>
<dbReference type="PANTHER" id="PTHR30576:SF10">
    <property type="entry name" value="SLL5057 PROTEIN"/>
    <property type="match status" value="1"/>
</dbReference>
<organism evidence="9 10">
    <name type="scientific">Nocardioides aurantiacus</name>
    <dbReference type="NCBI Taxonomy" id="86796"/>
    <lineage>
        <taxon>Bacteria</taxon>
        <taxon>Bacillati</taxon>
        <taxon>Actinomycetota</taxon>
        <taxon>Actinomycetes</taxon>
        <taxon>Propionibacteriales</taxon>
        <taxon>Nocardioidaceae</taxon>
        <taxon>Nocardioides</taxon>
    </lineage>
</organism>
<keyword evidence="10" id="KW-1185">Reference proteome</keyword>
<dbReference type="OrthoDB" id="9808602at2"/>
<keyword evidence="6 7" id="KW-0472">Membrane</keyword>
<comment type="caution">
    <text evidence="9">The sequence shown here is derived from an EMBL/GenBank/DDBJ whole genome shotgun (WGS) entry which is preliminary data.</text>
</comment>
<dbReference type="InterPro" id="IPR017475">
    <property type="entry name" value="EPS_sugar_tfrase"/>
</dbReference>
<keyword evidence="5 7" id="KW-1133">Transmembrane helix</keyword>
<comment type="similarity">
    <text evidence="2">Belongs to the bacterial sugar transferase family.</text>
</comment>
<dbReference type="NCBIfam" id="TIGR03025">
    <property type="entry name" value="EPS_sugtrans"/>
    <property type="match status" value="1"/>
</dbReference>
<comment type="subcellular location">
    <subcellularLocation>
        <location evidence="1">Membrane</location>
        <topology evidence="1">Multi-pass membrane protein</topology>
    </subcellularLocation>
</comment>
<proteinExistence type="inferred from homology"/>
<dbReference type="AlphaFoldDB" id="A0A3N2CZA5"/>
<evidence type="ECO:0000256" key="7">
    <source>
        <dbReference type="SAM" id="Phobius"/>
    </source>
</evidence>
<evidence type="ECO:0000256" key="3">
    <source>
        <dbReference type="ARBA" id="ARBA00022679"/>
    </source>
</evidence>
<evidence type="ECO:0000256" key="4">
    <source>
        <dbReference type="ARBA" id="ARBA00022692"/>
    </source>
</evidence>
<reference evidence="9 10" key="1">
    <citation type="submission" date="2018-11" db="EMBL/GenBank/DDBJ databases">
        <title>Sequencing the genomes of 1000 actinobacteria strains.</title>
        <authorList>
            <person name="Klenk H.-P."/>
        </authorList>
    </citation>
    <scope>NUCLEOTIDE SEQUENCE [LARGE SCALE GENOMIC DNA]</scope>
    <source>
        <strain evidence="9 10">DSM 12652</strain>
    </source>
</reference>
<dbReference type="PANTHER" id="PTHR30576">
    <property type="entry name" value="COLANIC BIOSYNTHESIS UDP-GLUCOSE LIPID CARRIER TRANSFERASE"/>
    <property type="match status" value="1"/>
</dbReference>
<dbReference type="Pfam" id="PF13727">
    <property type="entry name" value="CoA_binding_3"/>
    <property type="match status" value="1"/>
</dbReference>
<dbReference type="RefSeq" id="WP_123393605.1">
    <property type="nucleotide sequence ID" value="NZ_RKHO01000001.1"/>
</dbReference>
<dbReference type="Pfam" id="PF02397">
    <property type="entry name" value="Bac_transf"/>
    <property type="match status" value="1"/>
</dbReference>
<dbReference type="InterPro" id="IPR003362">
    <property type="entry name" value="Bact_transf"/>
</dbReference>
<evidence type="ECO:0000313" key="9">
    <source>
        <dbReference type="EMBL" id="ROR92524.1"/>
    </source>
</evidence>
<gene>
    <name evidence="9" type="ORF">EDD33_3415</name>
</gene>
<feature type="transmembrane region" description="Helical" evidence="7">
    <location>
        <begin position="98"/>
        <end position="118"/>
    </location>
</feature>
<dbReference type="Proteomes" id="UP000281738">
    <property type="component" value="Unassembled WGS sequence"/>
</dbReference>
<dbReference type="EMBL" id="RKHO01000001">
    <property type="protein sequence ID" value="ROR92524.1"/>
    <property type="molecule type" value="Genomic_DNA"/>
</dbReference>
<accession>A0A3N2CZA5</accession>
<dbReference type="GO" id="GO:0016020">
    <property type="term" value="C:membrane"/>
    <property type="evidence" value="ECO:0007669"/>
    <property type="project" value="UniProtKB-SubCell"/>
</dbReference>
<evidence type="ECO:0000256" key="2">
    <source>
        <dbReference type="ARBA" id="ARBA00006464"/>
    </source>
</evidence>
<feature type="transmembrane region" description="Helical" evidence="7">
    <location>
        <begin position="65"/>
        <end position="86"/>
    </location>
</feature>